<reference evidence="2" key="1">
    <citation type="submission" date="2021-03" db="EMBL/GenBank/DDBJ databases">
        <title>Whole genome shotgun sequence of Actinoplanes consettensis NBRC 14913.</title>
        <authorList>
            <person name="Komaki H."/>
            <person name="Tamura T."/>
        </authorList>
    </citation>
    <scope>NUCLEOTIDE SEQUENCE</scope>
    <source>
        <strain evidence="2">NBRC 14913</strain>
    </source>
</reference>
<dbReference type="GO" id="GO:0005975">
    <property type="term" value="P:carbohydrate metabolic process"/>
    <property type="evidence" value="ECO:0007669"/>
    <property type="project" value="InterPro"/>
</dbReference>
<keyword evidence="3" id="KW-1185">Reference proteome</keyword>
<evidence type="ECO:0000259" key="1">
    <source>
        <dbReference type="PROSITE" id="PS51762"/>
    </source>
</evidence>
<protein>
    <recommendedName>
        <fullName evidence="1">GH16 domain-containing protein</fullName>
    </recommendedName>
</protein>
<feature type="domain" description="GH16" evidence="1">
    <location>
        <begin position="56"/>
        <end position="296"/>
    </location>
</feature>
<comment type="caution">
    <text evidence="2">The sequence shown here is derived from an EMBL/GenBank/DDBJ whole genome shotgun (WGS) entry which is preliminary data.</text>
</comment>
<gene>
    <name evidence="2" type="ORF">Aco04nite_64010</name>
</gene>
<evidence type="ECO:0000313" key="2">
    <source>
        <dbReference type="EMBL" id="GIM79136.1"/>
    </source>
</evidence>
<dbReference type="RefSeq" id="WP_213000919.1">
    <property type="nucleotide sequence ID" value="NZ_BAAATW010000017.1"/>
</dbReference>
<evidence type="ECO:0000313" key="3">
    <source>
        <dbReference type="Proteomes" id="UP000680865"/>
    </source>
</evidence>
<proteinExistence type="predicted"/>
<dbReference type="GO" id="GO:0004553">
    <property type="term" value="F:hydrolase activity, hydrolyzing O-glycosyl compounds"/>
    <property type="evidence" value="ECO:0007669"/>
    <property type="project" value="InterPro"/>
</dbReference>
<sequence>MEQHRKQHAPNKRSTHWNRARRLAAATLLMLFPGSPGTYSFVGREPVPTPSAPAAYSPSGQSMPVGDLPGWRQIFKDDFTSDVPLGQFPVAQPWKWSAYGEGWRDTSRNGTYSPARVVSIRNSIMDLHVRTESNVHLVAAPLPRIYGPGTQGGLIYGRYAVRFRADPAPGFKMAWLLWPDSEKWTDGEIDFPEGELTGEIEAFLHHKGAPTSQEAFKSGADFDKWHTAVIEWTPTEVRFVLDEKLLGVVTDRTIIPDQPMHWVLQTETALDGRRPATQARGHIQIDWITAYSLEIPSNF</sequence>
<dbReference type="InterPro" id="IPR000757">
    <property type="entry name" value="Beta-glucanase-like"/>
</dbReference>
<name>A0A919VW70_9ACTN</name>
<dbReference type="Gene3D" id="2.60.120.200">
    <property type="match status" value="1"/>
</dbReference>
<dbReference type="SUPFAM" id="SSF49899">
    <property type="entry name" value="Concanavalin A-like lectins/glucanases"/>
    <property type="match status" value="1"/>
</dbReference>
<dbReference type="InterPro" id="IPR013320">
    <property type="entry name" value="ConA-like_dom_sf"/>
</dbReference>
<accession>A0A919VW70</accession>
<dbReference type="Proteomes" id="UP000680865">
    <property type="component" value="Unassembled WGS sequence"/>
</dbReference>
<dbReference type="PROSITE" id="PS51762">
    <property type="entry name" value="GH16_2"/>
    <property type="match status" value="1"/>
</dbReference>
<dbReference type="Pfam" id="PF00722">
    <property type="entry name" value="Glyco_hydro_16"/>
    <property type="match status" value="1"/>
</dbReference>
<dbReference type="AlphaFoldDB" id="A0A919VW70"/>
<dbReference type="CDD" id="cd00413">
    <property type="entry name" value="Glyco_hydrolase_16"/>
    <property type="match status" value="1"/>
</dbReference>
<organism evidence="2 3">
    <name type="scientific">Winogradskya consettensis</name>
    <dbReference type="NCBI Taxonomy" id="113560"/>
    <lineage>
        <taxon>Bacteria</taxon>
        <taxon>Bacillati</taxon>
        <taxon>Actinomycetota</taxon>
        <taxon>Actinomycetes</taxon>
        <taxon>Micromonosporales</taxon>
        <taxon>Micromonosporaceae</taxon>
        <taxon>Winogradskya</taxon>
    </lineage>
</organism>
<dbReference type="EMBL" id="BOQP01000036">
    <property type="protein sequence ID" value="GIM79136.1"/>
    <property type="molecule type" value="Genomic_DNA"/>
</dbReference>